<organism evidence="6">
    <name type="scientific">Soboliphyme baturini</name>
    <dbReference type="NCBI Taxonomy" id="241478"/>
    <lineage>
        <taxon>Eukaryota</taxon>
        <taxon>Metazoa</taxon>
        <taxon>Ecdysozoa</taxon>
        <taxon>Nematoda</taxon>
        <taxon>Enoplea</taxon>
        <taxon>Dorylaimia</taxon>
        <taxon>Dioctophymatida</taxon>
        <taxon>Dioctophymatoidea</taxon>
        <taxon>Soboliphymatidae</taxon>
        <taxon>Soboliphyme</taxon>
    </lineage>
</organism>
<feature type="domain" description="LolA-like" evidence="3">
    <location>
        <begin position="189"/>
        <end position="315"/>
    </location>
</feature>
<dbReference type="OrthoDB" id="5983572at2759"/>
<dbReference type="Proteomes" id="UP000270296">
    <property type="component" value="Unassembled WGS sequence"/>
</dbReference>
<evidence type="ECO:0000256" key="2">
    <source>
        <dbReference type="SAM" id="SignalP"/>
    </source>
</evidence>
<gene>
    <name evidence="4" type="ORF">SBAD_LOCUS6253</name>
</gene>
<keyword evidence="5" id="KW-1185">Reference proteome</keyword>
<reference evidence="6" key="1">
    <citation type="submission" date="2016-06" db="UniProtKB">
        <authorList>
            <consortium name="WormBaseParasite"/>
        </authorList>
    </citation>
    <scope>IDENTIFICATION</scope>
</reference>
<feature type="transmembrane region" description="Helical" evidence="1">
    <location>
        <begin position="410"/>
        <end position="433"/>
    </location>
</feature>
<dbReference type="AlphaFoldDB" id="A0A183IRK6"/>
<evidence type="ECO:0000313" key="6">
    <source>
        <dbReference type="WBParaSite" id="SBAD_0000649601-mRNA-1"/>
    </source>
</evidence>
<dbReference type="PANTHER" id="PTHR36902">
    <property type="entry name" value="ENRICHED IN SURFACE-LABELED PROTEOME PROTEIN 9"/>
    <property type="match status" value="1"/>
</dbReference>
<evidence type="ECO:0000259" key="3">
    <source>
        <dbReference type="Pfam" id="PF25898"/>
    </source>
</evidence>
<keyword evidence="1" id="KW-1133">Transmembrane helix</keyword>
<protein>
    <recommendedName>
        <fullName evidence="3">LolA-like domain-containing protein</fullName>
    </recommendedName>
</protein>
<dbReference type="Pfam" id="PF25898">
    <property type="entry name" value="LolA_2nd_metazoa"/>
    <property type="match status" value="1"/>
</dbReference>
<dbReference type="WBParaSite" id="SBAD_0000649601-mRNA-1">
    <property type="protein sequence ID" value="SBAD_0000649601-mRNA-1"/>
    <property type="gene ID" value="SBAD_0000649601"/>
</dbReference>
<feature type="chain" id="PRO_5043140193" description="LolA-like domain-containing protein" evidence="2">
    <location>
        <begin position="23"/>
        <end position="445"/>
    </location>
</feature>
<proteinExistence type="predicted"/>
<reference evidence="4 5" key="2">
    <citation type="submission" date="2018-11" db="EMBL/GenBank/DDBJ databases">
        <authorList>
            <consortium name="Pathogen Informatics"/>
        </authorList>
    </citation>
    <scope>NUCLEOTIDE SEQUENCE [LARGE SCALE GENOMIC DNA]</scope>
</reference>
<keyword evidence="1" id="KW-0472">Membrane</keyword>
<dbReference type="PANTHER" id="PTHR36902:SF1">
    <property type="entry name" value="ENRICHED IN SURFACE-LABELED PROTEOME PROTEIN 9"/>
    <property type="match status" value="1"/>
</dbReference>
<feature type="signal peptide" evidence="2">
    <location>
        <begin position="1"/>
        <end position="22"/>
    </location>
</feature>
<evidence type="ECO:0000313" key="4">
    <source>
        <dbReference type="EMBL" id="VDP09615.1"/>
    </source>
</evidence>
<sequence>MFIYVLPSQVFIFVVSVTSNTSVYVSEYSDRTANRTALIAVNKNATKVQYIFEHGASTAMKITNESVCELISVSTANPLLLPKSLADNSATFLSLWTKMKSFKGWTFAESDGRNYMPSYLCKNSVSSVNITVSISAKNFSLPYSPKDSIPLSIEMVITSGSPESHLLYRLSDFVPSVSRAEEETMTLLLYAPASHMIEFVYDGNATDIQFSQGLQLHQERFYVIHDFVTGLQFLIQTGNRACYEISKIPSSAGDATSDKSVLEMKSSQEILLPAKNLTFVLVGTRWKGDVDYSVLMAESHENNTMSTVYELWFRERITPDKKDLPEFLYIYHRVSERLHVATDKLRQFGEETVENQLKEKISVVAKIRPYRISNIQIMTMKKNSFVSLHQFLGEVYYITNASSGYGSGSMAALGLTMLIFGGVVGLVTGFYMWKRDRGIAYQIYE</sequence>
<keyword evidence="1" id="KW-0812">Transmembrane</keyword>
<keyword evidence="2" id="KW-0732">Signal</keyword>
<accession>A0A183IRK6</accession>
<evidence type="ECO:0000313" key="5">
    <source>
        <dbReference type="Proteomes" id="UP000270296"/>
    </source>
</evidence>
<dbReference type="EMBL" id="UZAM01009605">
    <property type="protein sequence ID" value="VDP09615.1"/>
    <property type="molecule type" value="Genomic_DNA"/>
</dbReference>
<evidence type="ECO:0000256" key="1">
    <source>
        <dbReference type="SAM" id="Phobius"/>
    </source>
</evidence>
<dbReference type="InterPro" id="IPR058831">
    <property type="entry name" value="LolA-like_dom_2nd"/>
</dbReference>
<name>A0A183IRK6_9BILA</name>